<keyword evidence="4 6" id="KW-0663">Pyridoxal phosphate</keyword>
<evidence type="ECO:0000256" key="7">
    <source>
        <dbReference type="RuleBase" id="RU000382"/>
    </source>
</evidence>
<gene>
    <name evidence="8" type="ORF">A7K91_23750</name>
</gene>
<keyword evidence="9" id="KW-1185">Reference proteome</keyword>
<evidence type="ECO:0008006" key="10">
    <source>
        <dbReference type="Google" id="ProtNLM"/>
    </source>
</evidence>
<keyword evidence="5 7" id="KW-0456">Lyase</keyword>
<reference evidence="8 9" key="1">
    <citation type="submission" date="2016-05" db="EMBL/GenBank/DDBJ databases">
        <title>Paenibacillus oryzae. sp. nov., isolated from the rice root.</title>
        <authorList>
            <person name="Zhang J."/>
            <person name="Zhang X."/>
        </authorList>
    </citation>
    <scope>NUCLEOTIDE SEQUENCE [LARGE SCALE GENOMIC DNA]</scope>
    <source>
        <strain evidence="8 9">1DrF-4</strain>
    </source>
</reference>
<comment type="cofactor">
    <cofactor evidence="1 6 7">
        <name>pyridoxal 5'-phosphate</name>
        <dbReference type="ChEBI" id="CHEBI:597326"/>
    </cofactor>
</comment>
<evidence type="ECO:0000313" key="8">
    <source>
        <dbReference type="EMBL" id="OBR63118.1"/>
    </source>
</evidence>
<dbReference type="GO" id="GO:0030170">
    <property type="term" value="F:pyridoxal phosphate binding"/>
    <property type="evidence" value="ECO:0007669"/>
    <property type="project" value="InterPro"/>
</dbReference>
<dbReference type="PANTHER" id="PTHR46101:SF18">
    <property type="entry name" value="HISTIDINE DECARBOXYLASE"/>
    <property type="match status" value="1"/>
</dbReference>
<dbReference type="AlphaFoldDB" id="A0A1A5YBZ4"/>
<evidence type="ECO:0000256" key="6">
    <source>
        <dbReference type="PIRSR" id="PIRSR602129-50"/>
    </source>
</evidence>
<evidence type="ECO:0000256" key="1">
    <source>
        <dbReference type="ARBA" id="ARBA00001933"/>
    </source>
</evidence>
<accession>A0A1A5YBZ4</accession>
<name>A0A1A5YBZ4_9BACL</name>
<comment type="caution">
    <text evidence="8">The sequence shown here is derived from an EMBL/GenBank/DDBJ whole genome shotgun (WGS) entry which is preliminary data.</text>
</comment>
<dbReference type="InterPro" id="IPR015421">
    <property type="entry name" value="PyrdxlP-dep_Trfase_major"/>
</dbReference>
<evidence type="ECO:0000256" key="4">
    <source>
        <dbReference type="ARBA" id="ARBA00022898"/>
    </source>
</evidence>
<evidence type="ECO:0000256" key="3">
    <source>
        <dbReference type="ARBA" id="ARBA00022793"/>
    </source>
</evidence>
<protein>
    <recommendedName>
        <fullName evidence="10">Histidine decarboxylase</fullName>
    </recommendedName>
</protein>
<comment type="similarity">
    <text evidence="2 7">Belongs to the group II decarboxylase family.</text>
</comment>
<dbReference type="EMBL" id="LYPA01000075">
    <property type="protein sequence ID" value="OBR63118.1"/>
    <property type="molecule type" value="Genomic_DNA"/>
</dbReference>
<dbReference type="InterPro" id="IPR015424">
    <property type="entry name" value="PyrdxlP-dep_Trfase"/>
</dbReference>
<feature type="modified residue" description="N6-(pyridoxal phosphate)lysine" evidence="6">
    <location>
        <position position="384"/>
    </location>
</feature>
<dbReference type="SUPFAM" id="SSF53383">
    <property type="entry name" value="PLP-dependent transferases"/>
    <property type="match status" value="1"/>
</dbReference>
<organism evidence="8 9">
    <name type="scientific">Paenibacillus oryzae</name>
    <dbReference type="NCBI Taxonomy" id="1844972"/>
    <lineage>
        <taxon>Bacteria</taxon>
        <taxon>Bacillati</taxon>
        <taxon>Bacillota</taxon>
        <taxon>Bacilli</taxon>
        <taxon>Bacillales</taxon>
        <taxon>Paenibacillaceae</taxon>
        <taxon>Paenibacillus</taxon>
    </lineage>
</organism>
<dbReference type="GO" id="GO:0004058">
    <property type="term" value="F:aromatic-L-amino-acid decarboxylase activity"/>
    <property type="evidence" value="ECO:0007669"/>
    <property type="project" value="UniProtKB-ARBA"/>
</dbReference>
<dbReference type="GO" id="GO:0019752">
    <property type="term" value="P:carboxylic acid metabolic process"/>
    <property type="evidence" value="ECO:0007669"/>
    <property type="project" value="InterPro"/>
</dbReference>
<evidence type="ECO:0000256" key="2">
    <source>
        <dbReference type="ARBA" id="ARBA00009533"/>
    </source>
</evidence>
<dbReference type="OrthoDB" id="9803665at2"/>
<dbReference type="RefSeq" id="WP_068686695.1">
    <property type="nucleotide sequence ID" value="NZ_LYPA01000075.1"/>
</dbReference>
<dbReference type="Pfam" id="PF00282">
    <property type="entry name" value="Pyridoxal_deC"/>
    <property type="match status" value="1"/>
</dbReference>
<dbReference type="Gene3D" id="3.40.640.10">
    <property type="entry name" value="Type I PLP-dependent aspartate aminotransferase-like (Major domain)"/>
    <property type="match status" value="1"/>
</dbReference>
<keyword evidence="3" id="KW-0210">Decarboxylase</keyword>
<dbReference type="PANTHER" id="PTHR46101">
    <property type="match status" value="1"/>
</dbReference>
<proteinExistence type="inferred from homology"/>
<evidence type="ECO:0000256" key="5">
    <source>
        <dbReference type="ARBA" id="ARBA00023239"/>
    </source>
</evidence>
<dbReference type="Proteomes" id="UP000092024">
    <property type="component" value="Unassembled WGS sequence"/>
</dbReference>
<sequence>MTSFNDYPPVPGIDPSLFQLGENALPAAQFNNALNQLKNYTLLYRANFLGYQANQALNYKDDLGDYLNLHLNNIGDPFQSGNFMLNTKWIERAVLDYFAKLWNAKAPHDDKDGDSYWGYVVSMGGTEGNLYGLRNARDYLSGKLLASDIPSKADGGASHDDHPVQLRSRLYQGLFLKPQETGTEGGSEGGEDAGLTVEELPEDNANAYIPILFYSEDTHYSIDKIKDLLLLPTFSEYGRAHYPGQSPIGGDWPEKVPSNNDGSINLDALKALVQFFVAKGHPVAVNFNFGTTFKGEYDQVEKAVNALLPILKANNLYQRDLKVVVGDKTVISRRNGFWFHVDGALGAAYMPFLELAKRQGRYSGDVPVFDFRTQIHSISVSGHKVIGAPWPSGVYLTKTKYLLNFVDVSYVGARDSTLSGSRNGFSALLLWHYFAKHSYADQVDKAVRLENLAQRAYDELQLLQQTVWRKLDLHVDRSPGALTVRFLRPNPSIVTRFSLSTEQLDGVSYAHIFIMEHVTDKLILTLIDALRASDAFDQPKVALHAYTHEQGLGFK</sequence>
<evidence type="ECO:0000313" key="9">
    <source>
        <dbReference type="Proteomes" id="UP000092024"/>
    </source>
</evidence>
<dbReference type="InterPro" id="IPR002129">
    <property type="entry name" value="PyrdxlP-dep_de-COase"/>
</dbReference>
<dbReference type="InterPro" id="IPR051151">
    <property type="entry name" value="Group_II_Decarboxylase"/>
</dbReference>
<dbReference type="STRING" id="1844972.A7K91_23750"/>